<dbReference type="GO" id="GO:0005615">
    <property type="term" value="C:extracellular space"/>
    <property type="evidence" value="ECO:0007669"/>
    <property type="project" value="TreeGrafter"/>
</dbReference>
<dbReference type="GO" id="GO:0008191">
    <property type="term" value="F:metalloendopeptidase inhibitor activity"/>
    <property type="evidence" value="ECO:0007669"/>
    <property type="project" value="InterPro"/>
</dbReference>
<evidence type="ECO:0000256" key="7">
    <source>
        <dbReference type="ARBA" id="ARBA00023157"/>
    </source>
</evidence>
<dbReference type="InterPro" id="IPR008993">
    <property type="entry name" value="TIMP-like_OB-fold"/>
</dbReference>
<dbReference type="GO" id="GO:0002020">
    <property type="term" value="F:protease binding"/>
    <property type="evidence" value="ECO:0007669"/>
    <property type="project" value="TreeGrafter"/>
</dbReference>
<dbReference type="CDD" id="cd03585">
    <property type="entry name" value="NTR_TIMP"/>
    <property type="match status" value="1"/>
</dbReference>
<dbReference type="InterPro" id="IPR027465">
    <property type="entry name" value="TIMP_C"/>
</dbReference>
<dbReference type="AlphaFoldDB" id="A0A8B9NZZ4"/>
<evidence type="ECO:0000256" key="3">
    <source>
        <dbReference type="ARBA" id="ARBA00013520"/>
    </source>
</evidence>
<evidence type="ECO:0000256" key="8">
    <source>
        <dbReference type="ARBA" id="ARBA00023215"/>
    </source>
</evidence>
<feature type="disulfide bond" evidence="11">
    <location>
        <begin position="308"/>
        <end position="356"/>
    </location>
</feature>
<reference evidence="13" key="2">
    <citation type="submission" date="2025-09" db="UniProtKB">
        <authorList>
            <consortium name="Ensembl"/>
        </authorList>
    </citation>
    <scope>IDENTIFICATION</scope>
</reference>
<dbReference type="Pfam" id="PF00965">
    <property type="entry name" value="TIMP"/>
    <property type="match status" value="1"/>
</dbReference>
<feature type="disulfide bond" evidence="11">
    <location>
        <begin position="313"/>
        <end position="318"/>
    </location>
</feature>
<name>A0A8B9NZZ4_APTOW</name>
<dbReference type="Gene3D" id="2.40.50.120">
    <property type="match status" value="1"/>
</dbReference>
<dbReference type="InterPro" id="IPR001134">
    <property type="entry name" value="Netrin_domain"/>
</dbReference>
<accession>A0A8B9NZZ4</accession>
<evidence type="ECO:0000256" key="9">
    <source>
        <dbReference type="ARBA" id="ARBA00030102"/>
    </source>
</evidence>
<dbReference type="PROSITE" id="PS50189">
    <property type="entry name" value="NTR"/>
    <property type="match status" value="1"/>
</dbReference>
<dbReference type="GO" id="GO:0034097">
    <property type="term" value="P:response to cytokine"/>
    <property type="evidence" value="ECO:0007669"/>
    <property type="project" value="TreeGrafter"/>
</dbReference>
<evidence type="ECO:0000256" key="10">
    <source>
        <dbReference type="PIRSR" id="PIRSR601820-1"/>
    </source>
</evidence>
<evidence type="ECO:0000313" key="13">
    <source>
        <dbReference type="Ensembl" id="ENSAOWP00000003059.1"/>
    </source>
</evidence>
<dbReference type="PANTHER" id="PTHR11844:SF24">
    <property type="entry name" value="METALLOPROTEINASE INHIBITOR 2"/>
    <property type="match status" value="1"/>
</dbReference>
<dbReference type="Gene3D" id="3.90.370.10">
    <property type="entry name" value="Tissue inhibitor of metalloproteinase-1. Chain B, domain 1"/>
    <property type="match status" value="1"/>
</dbReference>
<evidence type="ECO:0000256" key="11">
    <source>
        <dbReference type="PIRSR" id="PIRSR601820-3"/>
    </source>
</evidence>
<organism evidence="13 14">
    <name type="scientific">Apteryx owenii</name>
    <name type="common">Little spotted kiwi</name>
    <dbReference type="NCBI Taxonomy" id="8824"/>
    <lineage>
        <taxon>Eukaryota</taxon>
        <taxon>Metazoa</taxon>
        <taxon>Chordata</taxon>
        <taxon>Craniata</taxon>
        <taxon>Vertebrata</taxon>
        <taxon>Euteleostomi</taxon>
        <taxon>Archelosauria</taxon>
        <taxon>Archosauria</taxon>
        <taxon>Dinosauria</taxon>
        <taxon>Saurischia</taxon>
        <taxon>Theropoda</taxon>
        <taxon>Coelurosauria</taxon>
        <taxon>Aves</taxon>
        <taxon>Palaeognathae</taxon>
        <taxon>Apterygiformes</taxon>
        <taxon>Apterygidae</taxon>
        <taxon>Apteryx</taxon>
    </lineage>
</organism>
<evidence type="ECO:0000256" key="6">
    <source>
        <dbReference type="ARBA" id="ARBA00022690"/>
    </source>
</evidence>
<reference evidence="13" key="1">
    <citation type="submission" date="2025-08" db="UniProtKB">
        <authorList>
            <consortium name="Ensembl"/>
        </authorList>
    </citation>
    <scope>IDENTIFICATION</scope>
</reference>
<feature type="binding site" evidence="10">
    <location>
        <position position="177"/>
    </location>
    <ligand>
        <name>Zn(2+)</name>
        <dbReference type="ChEBI" id="CHEBI:29105"/>
        <note>ligand shared with metalloproteinase partner</note>
    </ligand>
</feature>
<proteinExistence type="inferred from homology"/>
<keyword evidence="7 11" id="KW-1015">Disulfide bond</keyword>
<comment type="subcellular location">
    <subcellularLocation>
        <location evidence="1">Secreted</location>
    </subcellularLocation>
</comment>
<dbReference type="SMART" id="SM00206">
    <property type="entry name" value="NTR"/>
    <property type="match status" value="1"/>
</dbReference>
<feature type="disulfide bond" evidence="11">
    <location>
        <begin position="326"/>
        <end position="348"/>
    </location>
</feature>
<keyword evidence="14" id="KW-1185">Reference proteome</keyword>
<dbReference type="GO" id="GO:0009725">
    <property type="term" value="P:response to hormone"/>
    <property type="evidence" value="ECO:0007669"/>
    <property type="project" value="TreeGrafter"/>
</dbReference>
<dbReference type="FunFam" id="2.40.50.120:FF:000007">
    <property type="entry name" value="Metalloproteinase inhibitor 2"/>
    <property type="match status" value="1"/>
</dbReference>
<evidence type="ECO:0000256" key="5">
    <source>
        <dbReference type="ARBA" id="ARBA00022608"/>
    </source>
</evidence>
<dbReference type="GO" id="GO:0031012">
    <property type="term" value="C:extracellular matrix"/>
    <property type="evidence" value="ECO:0007669"/>
    <property type="project" value="TreeGrafter"/>
</dbReference>
<dbReference type="PANTHER" id="PTHR11844">
    <property type="entry name" value="METALLOPROTEASE INHIBITOR"/>
    <property type="match status" value="1"/>
</dbReference>
<evidence type="ECO:0000259" key="12">
    <source>
        <dbReference type="PROSITE" id="PS50189"/>
    </source>
</evidence>
<evidence type="ECO:0000256" key="1">
    <source>
        <dbReference type="ARBA" id="ARBA00004613"/>
    </source>
</evidence>
<sequence length="375" mass="40517">VNSCPLHTSTYLHDDLDCWSGVAEFSSGWCLPWPFPLLWAAPETAGKGARIPGPSAPSAGAQALRPSFLSRYLRAEGLQLLPGPRSFGLAEPLPQFTGQHGFASSIRHEHGLGVRLSGCPPGFSGAVEPGEPCTGNARASAGDAAGQAAHGTVAAPAPGKHQDLLFIHQLRAEDAACSPACPHSQKPPSTLHQEMCSMIRAKAVSAKEVDSGNDIYGNPIKRIQYEIKQIKMFKGPDKDIEFIYTAPSTAVCGRPLDTSGKKEYLIAGKSEGNGKMHITLCDLVSTWDSLSPTQKKSLNQRYQMGCECKISRCLSIPCFVSSSDECLWTDWAMEKNNVDGRQAKHYACIKRSDGSCAWYRGMAPPKQEFLDIEDP</sequence>
<dbReference type="SUPFAM" id="SSF50242">
    <property type="entry name" value="TIMP-like"/>
    <property type="match status" value="1"/>
</dbReference>
<dbReference type="GO" id="GO:0051045">
    <property type="term" value="P:negative regulation of membrane protein ectodomain proteolysis"/>
    <property type="evidence" value="ECO:0007669"/>
    <property type="project" value="TreeGrafter"/>
</dbReference>
<feature type="domain" description="NTR" evidence="12">
    <location>
        <begin position="177"/>
        <end position="306"/>
    </location>
</feature>
<keyword evidence="10" id="KW-0479">Metal-binding</keyword>
<keyword evidence="5" id="KW-0483">Metalloprotease inhibitor</keyword>
<keyword evidence="4" id="KW-0964">Secreted</keyword>
<dbReference type="Proteomes" id="UP000694424">
    <property type="component" value="Unplaced"/>
</dbReference>
<dbReference type="GO" id="GO:0046872">
    <property type="term" value="F:metal ion binding"/>
    <property type="evidence" value="ECO:0007669"/>
    <property type="project" value="UniProtKB-KW"/>
</dbReference>
<dbReference type="FunFam" id="3.90.370.10:FF:000001">
    <property type="entry name" value="Metalloproteinase inhibitor 3"/>
    <property type="match status" value="1"/>
</dbReference>
<keyword evidence="6" id="KW-0646">Protease inhibitor</keyword>
<evidence type="ECO:0000313" key="14">
    <source>
        <dbReference type="Proteomes" id="UP000694424"/>
    </source>
</evidence>
<dbReference type="Ensembl" id="ENSAOWT00000003497.1">
    <property type="protein sequence ID" value="ENSAOWP00000003059.1"/>
    <property type="gene ID" value="ENSAOWG00000002173.1"/>
</dbReference>
<protein>
    <recommendedName>
        <fullName evidence="3">Metalloproteinase inhibitor 2</fullName>
    </recommendedName>
    <alternativeName>
        <fullName evidence="9">Tissue inhibitor of metalloproteinases 2</fullName>
    </alternativeName>
</protein>
<evidence type="ECO:0000256" key="4">
    <source>
        <dbReference type="ARBA" id="ARBA00022525"/>
    </source>
</evidence>
<keyword evidence="8" id="KW-0481">Metalloenzyme inhibitor</keyword>
<keyword evidence="10" id="KW-0862">Zinc</keyword>
<feature type="disulfide bond" evidence="11">
    <location>
        <begin position="177"/>
        <end position="252"/>
    </location>
</feature>
<comment type="similarity">
    <text evidence="2">Belongs to the protease inhibitor I35 (TIMP) family.</text>
</comment>
<evidence type="ECO:0000256" key="2">
    <source>
        <dbReference type="ARBA" id="ARBA00011027"/>
    </source>
</evidence>
<dbReference type="InterPro" id="IPR001820">
    <property type="entry name" value="TIMP"/>
</dbReference>